<sequence length="518" mass="57216">MAFSDDGIHSIGGRRREKAENDNESSTRVCCCRNGMFRYGILTIAALCLTSISSNMIAFNFTQIVMRRTNWENASFPKNSSILLKENDVHLKEDVLPVLVLNSSHVVPPTVPYSSREKSALLYAVGAASIVSTFPFSALYTRFGARFVFFGAGVASAVATALLPLAAARGMAAFLLVRFVQGFAYGANFAAIGFICHRWANLRQHGLFLSCMTSFTPLSQTLTNTVAGFLSSSPSFGWPSVYFGHAMVAPFLFGLWLFLYTDFPETHKCVGRREKAAISEGKSSAERAISGKVPYCAILQNKVVLVVWLNSFADIVTIVFMTTYMPIYVSKVLRYGVRETGIWSALPGLVQLPLRPLLGVLSDRMRCISEVNKMRLFNSVALVGSGICFALVGFVPQNLPFLAVLLMTFNTSSTAANIGGLYKCGTFISRQFAHFVVAGIQFEKSVTLFVSPLIFTFFITDEASLVQWRFLFLGMFAVLTIANAFFWFAATDQPADFTKSELNEKQRKQIEMGEMENK</sequence>
<dbReference type="Proteomes" id="UP001620645">
    <property type="component" value="Unassembled WGS sequence"/>
</dbReference>
<feature type="transmembrane region" description="Helical" evidence="3">
    <location>
        <begin position="374"/>
        <end position="395"/>
    </location>
</feature>
<proteinExistence type="predicted"/>
<feature type="transmembrane region" description="Helical" evidence="3">
    <location>
        <begin position="341"/>
        <end position="362"/>
    </location>
</feature>
<feature type="transmembrane region" description="Helical" evidence="3">
    <location>
        <begin position="303"/>
        <end position="329"/>
    </location>
</feature>
<evidence type="ECO:0000313" key="6">
    <source>
        <dbReference type="Proteomes" id="UP001620645"/>
    </source>
</evidence>
<feature type="transmembrane region" description="Helical" evidence="3">
    <location>
        <begin position="434"/>
        <end position="458"/>
    </location>
</feature>
<feature type="transmembrane region" description="Helical" evidence="3">
    <location>
        <begin position="39"/>
        <end position="61"/>
    </location>
</feature>
<keyword evidence="3" id="KW-0472">Membrane</keyword>
<evidence type="ECO:0000256" key="3">
    <source>
        <dbReference type="SAM" id="Phobius"/>
    </source>
</evidence>
<dbReference type="PANTHER" id="PTHR45757">
    <property type="entry name" value="PROTEIN CBG23364-RELATED"/>
    <property type="match status" value="1"/>
</dbReference>
<dbReference type="AlphaFoldDB" id="A0ABD2I4V9"/>
<dbReference type="Gene3D" id="1.20.1250.20">
    <property type="entry name" value="MFS general substrate transporter like domains"/>
    <property type="match status" value="2"/>
</dbReference>
<organism evidence="5 6">
    <name type="scientific">Heterodera schachtii</name>
    <name type="common">Sugarbeet cyst nematode worm</name>
    <name type="synonym">Tylenchus schachtii</name>
    <dbReference type="NCBI Taxonomy" id="97005"/>
    <lineage>
        <taxon>Eukaryota</taxon>
        <taxon>Metazoa</taxon>
        <taxon>Ecdysozoa</taxon>
        <taxon>Nematoda</taxon>
        <taxon>Chromadorea</taxon>
        <taxon>Rhabditida</taxon>
        <taxon>Tylenchina</taxon>
        <taxon>Tylenchomorpha</taxon>
        <taxon>Tylenchoidea</taxon>
        <taxon>Heteroderidae</taxon>
        <taxon>Heteroderinae</taxon>
        <taxon>Heterodera</taxon>
    </lineage>
</organism>
<evidence type="ECO:0000259" key="4">
    <source>
        <dbReference type="PROSITE" id="PS50850"/>
    </source>
</evidence>
<feature type="transmembrane region" description="Helical" evidence="3">
    <location>
        <begin position="401"/>
        <end position="422"/>
    </location>
</feature>
<dbReference type="SUPFAM" id="SSF103473">
    <property type="entry name" value="MFS general substrate transporter"/>
    <property type="match status" value="1"/>
</dbReference>
<dbReference type="Pfam" id="PF07690">
    <property type="entry name" value="MFS_1"/>
    <property type="match status" value="1"/>
</dbReference>
<feature type="transmembrane region" description="Helical" evidence="3">
    <location>
        <begin position="147"/>
        <end position="167"/>
    </location>
</feature>
<accession>A0ABD2I4V9</accession>
<evidence type="ECO:0000256" key="2">
    <source>
        <dbReference type="SAM" id="MobiDB-lite"/>
    </source>
</evidence>
<dbReference type="PROSITE" id="PS50850">
    <property type="entry name" value="MFS"/>
    <property type="match status" value="1"/>
</dbReference>
<protein>
    <recommendedName>
        <fullName evidence="4">Major facilitator superfamily (MFS) profile domain-containing protein</fullName>
    </recommendedName>
</protein>
<dbReference type="EMBL" id="JBICCN010000357">
    <property type="protein sequence ID" value="KAL3074191.1"/>
    <property type="molecule type" value="Genomic_DNA"/>
</dbReference>
<reference evidence="5 6" key="1">
    <citation type="submission" date="2024-10" db="EMBL/GenBank/DDBJ databases">
        <authorList>
            <person name="Kim D."/>
        </authorList>
    </citation>
    <scope>NUCLEOTIDE SEQUENCE [LARGE SCALE GENOMIC DNA]</scope>
    <source>
        <strain evidence="5">Taebaek</strain>
    </source>
</reference>
<name>A0ABD2I4V9_HETSC</name>
<feature type="transmembrane region" description="Helical" evidence="3">
    <location>
        <begin position="242"/>
        <end position="263"/>
    </location>
</feature>
<evidence type="ECO:0000313" key="5">
    <source>
        <dbReference type="EMBL" id="KAL3074191.1"/>
    </source>
</evidence>
<dbReference type="InterPro" id="IPR020846">
    <property type="entry name" value="MFS_dom"/>
</dbReference>
<feature type="transmembrane region" description="Helical" evidence="3">
    <location>
        <begin position="470"/>
        <end position="490"/>
    </location>
</feature>
<feature type="region of interest" description="Disordered" evidence="2">
    <location>
        <begin position="1"/>
        <end position="24"/>
    </location>
</feature>
<evidence type="ECO:0000256" key="1">
    <source>
        <dbReference type="ARBA" id="ARBA00004141"/>
    </source>
</evidence>
<dbReference type="InterPro" id="IPR011701">
    <property type="entry name" value="MFS"/>
</dbReference>
<keyword evidence="3" id="KW-1133">Transmembrane helix</keyword>
<keyword evidence="3" id="KW-0812">Transmembrane</keyword>
<feature type="transmembrane region" description="Helical" evidence="3">
    <location>
        <begin position="120"/>
        <end position="140"/>
    </location>
</feature>
<feature type="transmembrane region" description="Helical" evidence="3">
    <location>
        <begin position="173"/>
        <end position="195"/>
    </location>
</feature>
<gene>
    <name evidence="5" type="ORF">niasHS_015021</name>
</gene>
<comment type="caution">
    <text evidence="5">The sequence shown here is derived from an EMBL/GenBank/DDBJ whole genome shotgun (WGS) entry which is preliminary data.</text>
</comment>
<dbReference type="InterPro" id="IPR036259">
    <property type="entry name" value="MFS_trans_sf"/>
</dbReference>
<keyword evidence="6" id="KW-1185">Reference proteome</keyword>
<comment type="subcellular location">
    <subcellularLocation>
        <location evidence="1">Membrane</location>
        <topology evidence="1">Multi-pass membrane protein</topology>
    </subcellularLocation>
</comment>
<dbReference type="GO" id="GO:0016020">
    <property type="term" value="C:membrane"/>
    <property type="evidence" value="ECO:0007669"/>
    <property type="project" value="UniProtKB-SubCell"/>
</dbReference>
<feature type="domain" description="Major facilitator superfamily (MFS) profile" evidence="4">
    <location>
        <begin position="46"/>
        <end position="492"/>
    </location>
</feature>